<feature type="compositionally biased region" description="Low complexity" evidence="7">
    <location>
        <begin position="44"/>
        <end position="58"/>
    </location>
</feature>
<evidence type="ECO:0000313" key="10">
    <source>
        <dbReference type="EMBL" id="KAK9821738.1"/>
    </source>
</evidence>
<dbReference type="InterPro" id="IPR001965">
    <property type="entry name" value="Znf_PHD"/>
</dbReference>
<dbReference type="PANTHER" id="PTHR47025">
    <property type="entry name" value="AUTOIMMUNE REGULATOR"/>
    <property type="match status" value="1"/>
</dbReference>
<dbReference type="PROSITE" id="PS51186">
    <property type="entry name" value="GNAT"/>
    <property type="match status" value="1"/>
</dbReference>
<keyword evidence="3 6" id="KW-0863">Zinc-finger</keyword>
<dbReference type="Pfam" id="PF23209">
    <property type="entry name" value="IDM1_C"/>
    <property type="match status" value="1"/>
</dbReference>
<evidence type="ECO:0000256" key="6">
    <source>
        <dbReference type="PROSITE-ProRule" id="PRU00146"/>
    </source>
</evidence>
<dbReference type="Gene3D" id="3.30.40.10">
    <property type="entry name" value="Zinc/RING finger domain, C3HC4 (zinc finger)"/>
    <property type="match status" value="2"/>
</dbReference>
<dbReference type="CDD" id="cd15532">
    <property type="entry name" value="PHD2_CHD_II"/>
    <property type="match status" value="1"/>
</dbReference>
<protein>
    <recommendedName>
        <fullName evidence="12">PHD-type domain-containing protein</fullName>
    </recommendedName>
</protein>
<dbReference type="InterPro" id="IPR056511">
    <property type="entry name" value="IDM1_C"/>
</dbReference>
<reference evidence="10 11" key="1">
    <citation type="journal article" date="2024" name="Nat. Commun.">
        <title>Phylogenomics reveals the evolutionary origins of lichenization in chlorophyte algae.</title>
        <authorList>
            <person name="Puginier C."/>
            <person name="Libourel C."/>
            <person name="Otte J."/>
            <person name="Skaloud P."/>
            <person name="Haon M."/>
            <person name="Grisel S."/>
            <person name="Petersen M."/>
            <person name="Berrin J.G."/>
            <person name="Delaux P.M."/>
            <person name="Dal Grande F."/>
            <person name="Keller J."/>
        </authorList>
    </citation>
    <scope>NUCLEOTIDE SEQUENCE [LARGE SCALE GENOMIC DNA]</scope>
    <source>
        <strain evidence="10 11">SAG 245.80</strain>
    </source>
</reference>
<dbReference type="GO" id="GO:0042393">
    <property type="term" value="F:histone binding"/>
    <property type="evidence" value="ECO:0007669"/>
    <property type="project" value="TreeGrafter"/>
</dbReference>
<feature type="compositionally biased region" description="Low complexity" evidence="7">
    <location>
        <begin position="213"/>
        <end position="229"/>
    </location>
</feature>
<feature type="compositionally biased region" description="Low complexity" evidence="7">
    <location>
        <begin position="145"/>
        <end position="157"/>
    </location>
</feature>
<dbReference type="Pfam" id="PF00628">
    <property type="entry name" value="PHD"/>
    <property type="match status" value="2"/>
</dbReference>
<keyword evidence="11" id="KW-1185">Reference proteome</keyword>
<keyword evidence="5" id="KW-0539">Nucleus</keyword>
<evidence type="ECO:0000256" key="5">
    <source>
        <dbReference type="ARBA" id="ARBA00023242"/>
    </source>
</evidence>
<accession>A0AAW1QJR4</accession>
<dbReference type="Pfam" id="PF16135">
    <property type="entry name" value="TDBD"/>
    <property type="match status" value="2"/>
</dbReference>
<dbReference type="SMART" id="SM00249">
    <property type="entry name" value="PHD"/>
    <property type="match status" value="2"/>
</dbReference>
<feature type="compositionally biased region" description="Low complexity" evidence="7">
    <location>
        <begin position="922"/>
        <end position="942"/>
    </location>
</feature>
<feature type="domain" description="PHD-type" evidence="8">
    <location>
        <begin position="381"/>
        <end position="426"/>
    </location>
</feature>
<dbReference type="InterPro" id="IPR013083">
    <property type="entry name" value="Znf_RING/FYVE/PHD"/>
</dbReference>
<evidence type="ECO:0000256" key="2">
    <source>
        <dbReference type="ARBA" id="ARBA00022723"/>
    </source>
</evidence>
<evidence type="ECO:0000313" key="11">
    <source>
        <dbReference type="Proteomes" id="UP001445335"/>
    </source>
</evidence>
<sequence length="1078" mass="110043">MAAPGLSGRQGGEDSSGLQPRGEEGEPAGSGATGAAEGREGSEPEAASRAAAPSSSAGCKAEEVSAHAGSGVAQQPAAKRARARGTRERRALLSDAAAGHPGLDSDPNTGSEAGGRGRRAAALTAASAIAAQAAVRGNKRGDNRGLPGPLGTPLGSPLGSGPGSGMAFPARAGSLPGGDASDGFDPLTTPVTKGRRTARRPFRGAGRARGKRAAPALAEEAPKALPLPEGRTFNPPITAAALAVGVAAAAGTGREGAPELRVLLVGRAAFARDMVGWPAARALTLRAIMRSGVLAGQPVHFRSHHGELLLSGVLTADGLVACQCKPCRPRAAHVSCSEFEEHAGSRERRPAEYIFLAAMGLSLRDFCNLTSAQPAGIDWHQVYCTACRDGGDLLCCDGCTASAHPACLGLDAVPEGDWFCEACLKAGRDKLRAAAPLPPPPPARARARGAVARGGAPKPNAKQGGRVHMAAPAARASGARRERNSNKHKRLFLPDEAGGLQDGEKVAYITSQGERLLAGSVRIDPRGSSGILCDCCRAVVSCSQFEAHAGRGSRRAPYDNIFTAAGISLRRLASLMPAAEAEEPAHYRAARGAGAPATRDAAAEAEADAAATGGCVLCQSPDFLRDGFGERTMIICDQCEREFHVGCLARTGRAHLSELPEGSWFCSPECHSIAGRLKAAVARGLHPAGAEHSWQLLRGKDGTHAVTWALKAAMEILAESFDPIVELATGADLMPAMVYAQELGAWDYTGMFTAVLRHRNKPVAAAVLRVFGPQLAEVPLVATRHDARRQGHARVLMRAMEGLLASVGVQTLGLPAAATTIGTWMHGFGFVAMPEEQQRAARSELRILIFPGTELLCKPLAAAAATAPALAGAADATEATASAEDLPAATATDGIPAEAEPAAADVEEAAEDAAGLEEPGEGETAAADGAVGKGAAAAAPGAQRRRTRACGAAGEAGELPRSKRRGRQAGAAAAADAAAAAAVAEPAEPAAAVAPDPNPKPGDGSDAEVGGPPTPTRGRESLAGDEAAAAAAMRLRLNPKLNPRINSKAGSRPKAAPKRKCAQEPNFGVASRTRHRGA</sequence>
<dbReference type="Gene3D" id="3.40.630.30">
    <property type="match status" value="1"/>
</dbReference>
<evidence type="ECO:0000256" key="4">
    <source>
        <dbReference type="ARBA" id="ARBA00022833"/>
    </source>
</evidence>
<dbReference type="PROSITE" id="PS50016">
    <property type="entry name" value="ZF_PHD_2"/>
    <property type="match status" value="1"/>
</dbReference>
<dbReference type="GO" id="GO:0008270">
    <property type="term" value="F:zinc ion binding"/>
    <property type="evidence" value="ECO:0007669"/>
    <property type="project" value="UniProtKB-KW"/>
</dbReference>
<comment type="caution">
    <text evidence="10">The sequence shown here is derived from an EMBL/GenBank/DDBJ whole genome shotgun (WGS) entry which is preliminary data.</text>
</comment>
<dbReference type="CDD" id="cd04301">
    <property type="entry name" value="NAT_SF"/>
    <property type="match status" value="1"/>
</dbReference>
<dbReference type="InterPro" id="IPR011011">
    <property type="entry name" value="Znf_FYVE_PHD"/>
</dbReference>
<evidence type="ECO:0000256" key="3">
    <source>
        <dbReference type="ARBA" id="ARBA00022771"/>
    </source>
</evidence>
<feature type="region of interest" description="Disordered" evidence="7">
    <location>
        <begin position="1"/>
        <end position="229"/>
    </location>
</feature>
<evidence type="ECO:0008006" key="12">
    <source>
        <dbReference type="Google" id="ProtNLM"/>
    </source>
</evidence>
<feature type="compositionally biased region" description="Low complexity" evidence="7">
    <location>
        <begin position="120"/>
        <end position="136"/>
    </location>
</feature>
<dbReference type="SUPFAM" id="SSF57903">
    <property type="entry name" value="FYVE/PHD zinc finger"/>
    <property type="match status" value="2"/>
</dbReference>
<feature type="compositionally biased region" description="Low complexity" evidence="7">
    <location>
        <begin position="971"/>
        <end position="995"/>
    </location>
</feature>
<keyword evidence="2" id="KW-0479">Metal-binding</keyword>
<evidence type="ECO:0000259" key="8">
    <source>
        <dbReference type="PROSITE" id="PS50016"/>
    </source>
</evidence>
<feature type="region of interest" description="Disordered" evidence="7">
    <location>
        <begin position="453"/>
        <end position="485"/>
    </location>
</feature>
<evidence type="ECO:0000259" key="9">
    <source>
        <dbReference type="PROSITE" id="PS51186"/>
    </source>
</evidence>
<proteinExistence type="predicted"/>
<dbReference type="GO" id="GO:0016747">
    <property type="term" value="F:acyltransferase activity, transferring groups other than amino-acyl groups"/>
    <property type="evidence" value="ECO:0007669"/>
    <property type="project" value="InterPro"/>
</dbReference>
<evidence type="ECO:0000256" key="1">
    <source>
        <dbReference type="ARBA" id="ARBA00004123"/>
    </source>
</evidence>
<dbReference type="InterPro" id="IPR016181">
    <property type="entry name" value="Acyl_CoA_acyltransferase"/>
</dbReference>
<organism evidence="10 11">
    <name type="scientific">Elliptochloris bilobata</name>
    <dbReference type="NCBI Taxonomy" id="381761"/>
    <lineage>
        <taxon>Eukaryota</taxon>
        <taxon>Viridiplantae</taxon>
        <taxon>Chlorophyta</taxon>
        <taxon>core chlorophytes</taxon>
        <taxon>Trebouxiophyceae</taxon>
        <taxon>Trebouxiophyceae incertae sedis</taxon>
        <taxon>Elliptochloris clade</taxon>
        <taxon>Elliptochloris</taxon>
    </lineage>
</organism>
<dbReference type="GO" id="GO:0005634">
    <property type="term" value="C:nucleus"/>
    <property type="evidence" value="ECO:0007669"/>
    <property type="project" value="UniProtKB-SubCell"/>
</dbReference>
<dbReference type="Proteomes" id="UP001445335">
    <property type="component" value="Unassembled WGS sequence"/>
</dbReference>
<dbReference type="SUPFAM" id="SSF55729">
    <property type="entry name" value="Acyl-CoA N-acyltransferases (Nat)"/>
    <property type="match status" value="1"/>
</dbReference>
<comment type="subcellular location">
    <subcellularLocation>
        <location evidence="1">Nucleus</location>
    </subcellularLocation>
</comment>
<dbReference type="PANTHER" id="PTHR47025:SF2">
    <property type="entry name" value="AUTOIMMUNE REGULATOR"/>
    <property type="match status" value="1"/>
</dbReference>
<dbReference type="InterPro" id="IPR019787">
    <property type="entry name" value="Znf_PHD-finger"/>
</dbReference>
<dbReference type="InterPro" id="IPR032308">
    <property type="entry name" value="TDBD"/>
</dbReference>
<keyword evidence="4" id="KW-0862">Zinc</keyword>
<dbReference type="GO" id="GO:0000977">
    <property type="term" value="F:RNA polymerase II transcription regulatory region sequence-specific DNA binding"/>
    <property type="evidence" value="ECO:0007669"/>
    <property type="project" value="TreeGrafter"/>
</dbReference>
<gene>
    <name evidence="10" type="ORF">WJX81_000922</name>
</gene>
<name>A0AAW1QJR4_9CHLO</name>
<feature type="compositionally biased region" description="Acidic residues" evidence="7">
    <location>
        <begin position="905"/>
        <end position="921"/>
    </location>
</feature>
<dbReference type="GO" id="GO:0045944">
    <property type="term" value="P:positive regulation of transcription by RNA polymerase II"/>
    <property type="evidence" value="ECO:0007669"/>
    <property type="project" value="TreeGrafter"/>
</dbReference>
<feature type="region of interest" description="Disordered" evidence="7">
    <location>
        <begin position="899"/>
        <end position="1078"/>
    </location>
</feature>
<dbReference type="GO" id="GO:0003682">
    <property type="term" value="F:chromatin binding"/>
    <property type="evidence" value="ECO:0007669"/>
    <property type="project" value="TreeGrafter"/>
</dbReference>
<feature type="domain" description="N-acetyltransferase" evidence="9">
    <location>
        <begin position="712"/>
        <end position="852"/>
    </location>
</feature>
<dbReference type="AlphaFoldDB" id="A0AAW1QJR4"/>
<evidence type="ECO:0000256" key="7">
    <source>
        <dbReference type="SAM" id="MobiDB-lite"/>
    </source>
</evidence>
<dbReference type="InterPro" id="IPR000182">
    <property type="entry name" value="GNAT_dom"/>
</dbReference>
<dbReference type="EMBL" id="JALJOU010000097">
    <property type="protein sequence ID" value="KAK9821738.1"/>
    <property type="molecule type" value="Genomic_DNA"/>
</dbReference>
<feature type="compositionally biased region" description="Basic residues" evidence="7">
    <location>
        <begin position="193"/>
        <end position="212"/>
    </location>
</feature>